<name>A0A0I9UCZ2_9MYCO</name>
<evidence type="ECO:0000313" key="2">
    <source>
        <dbReference type="EMBL" id="KLO39035.1"/>
    </source>
</evidence>
<dbReference type="AlphaFoldDB" id="A0A0I9UCZ2"/>
<organism evidence="2 3">
    <name type="scientific">Mycobacterium haemophilum</name>
    <dbReference type="NCBI Taxonomy" id="29311"/>
    <lineage>
        <taxon>Bacteria</taxon>
        <taxon>Bacillati</taxon>
        <taxon>Actinomycetota</taxon>
        <taxon>Actinomycetes</taxon>
        <taxon>Mycobacteriales</taxon>
        <taxon>Mycobacteriaceae</taxon>
        <taxon>Mycobacterium</taxon>
    </lineage>
</organism>
<dbReference type="EMBL" id="LDPR01000001">
    <property type="protein sequence ID" value="KLO39035.1"/>
    <property type="molecule type" value="Genomic_DNA"/>
</dbReference>
<keyword evidence="3" id="KW-1185">Reference proteome</keyword>
<dbReference type="PATRIC" id="fig|29311.18.peg.289"/>
<dbReference type="STRING" id="1202450.B586_16755"/>
<feature type="domain" description="DUF1918" evidence="1">
    <location>
        <begin position="1"/>
        <end position="58"/>
    </location>
</feature>
<dbReference type="SUPFAM" id="SSF50118">
    <property type="entry name" value="Cell growth inhibitor/plasmid maintenance toxic component"/>
    <property type="match status" value="1"/>
</dbReference>
<dbReference type="Proteomes" id="UP000036334">
    <property type="component" value="Unassembled WGS sequence"/>
</dbReference>
<dbReference type="RefSeq" id="WP_047313230.1">
    <property type="nucleotide sequence ID" value="NZ_LDPQ01000001.1"/>
</dbReference>
<sequence length="90" mass="9711">MKAKVGDWLVVKGRINEQQGHRGMITAVHGAKGLPPYVVRWLDTGHEALVFPGPDAIVITSAEQEAADEQVRSRLASVQAAIMKRPAGQV</sequence>
<comment type="caution">
    <text evidence="2">The sequence shown here is derived from an EMBL/GenBank/DDBJ whole genome shotgun (WGS) entry which is preliminary data.</text>
</comment>
<dbReference type="InterPro" id="IPR015035">
    <property type="entry name" value="DUF1918"/>
</dbReference>
<evidence type="ECO:0000259" key="1">
    <source>
        <dbReference type="Pfam" id="PF08940"/>
    </source>
</evidence>
<reference evidence="2 3" key="1">
    <citation type="submission" date="2015-05" db="EMBL/GenBank/DDBJ databases">
        <title>Genome sequence of Mycobacterium haemophilum.</title>
        <authorList>
            <person name="Greninger A.L."/>
            <person name="Cunningham G."/>
            <person name="Miller S."/>
        </authorList>
    </citation>
    <scope>NUCLEOTIDE SEQUENCE [LARGE SCALE GENOMIC DNA]</scope>
    <source>
        <strain evidence="3">UC1</strain>
    </source>
</reference>
<accession>A0A0I9UCZ2</accession>
<dbReference type="Pfam" id="PF08940">
    <property type="entry name" value="DUF1918"/>
    <property type="match status" value="1"/>
</dbReference>
<protein>
    <recommendedName>
        <fullName evidence="1">DUF1918 domain-containing protein</fullName>
    </recommendedName>
</protein>
<evidence type="ECO:0000313" key="3">
    <source>
        <dbReference type="Proteomes" id="UP000036334"/>
    </source>
</evidence>
<dbReference type="Gene3D" id="2.30.30.440">
    <property type="entry name" value="Domain of unknown function DUF1918"/>
    <property type="match status" value="1"/>
</dbReference>
<dbReference type="OrthoDB" id="4828144at2"/>
<gene>
    <name evidence="2" type="ORF">ABH38_01325</name>
</gene>
<proteinExistence type="predicted"/>